<dbReference type="EMBL" id="WOTH01000061">
    <property type="protein sequence ID" value="NHO55293.1"/>
    <property type="molecule type" value="Genomic_DNA"/>
</dbReference>
<protein>
    <submittedName>
        <fullName evidence="2">Uncharacterized protein</fullName>
    </submittedName>
</protein>
<dbReference type="AlphaFoldDB" id="A0A967BDX6"/>
<dbReference type="RefSeq" id="WP_166318823.1">
    <property type="nucleotide sequence ID" value="NZ_WOTH01000061.1"/>
</dbReference>
<reference evidence="2" key="1">
    <citation type="submission" date="2019-11" db="EMBL/GenBank/DDBJ databases">
        <title>Description of new Acetobacter species.</title>
        <authorList>
            <person name="Cleenwerck I."/>
            <person name="Sombolestani A.S."/>
        </authorList>
    </citation>
    <scope>NUCLEOTIDE SEQUENCE</scope>
    <source>
        <strain evidence="2">LMG 1626</strain>
    </source>
</reference>
<gene>
    <name evidence="2" type="ORF">GOB87_15335</name>
</gene>
<keyword evidence="3" id="KW-1185">Reference proteome</keyword>
<evidence type="ECO:0000313" key="2">
    <source>
        <dbReference type="EMBL" id="NHO55293.1"/>
    </source>
</evidence>
<name>A0A967BDX6_9PROT</name>
<accession>A0A967BDX6</accession>
<sequence>MNHTLTEFPNRLLEHPDLSSNDRRNLRKLRNLYWNAFKHASKREGKNMRDDAEILSQFNDTVNDHTLFIGWGDYRPIARALPIEAQVFAVWYMVLYEEKVAPGVDLVSMRRRFPDLRSLDRLSQKRMLRNVIAQARQQNDLMSNHATDQDPLILGPSVSDRK</sequence>
<evidence type="ECO:0000313" key="3">
    <source>
        <dbReference type="Proteomes" id="UP000597459"/>
    </source>
</evidence>
<feature type="region of interest" description="Disordered" evidence="1">
    <location>
        <begin position="140"/>
        <end position="162"/>
    </location>
</feature>
<comment type="caution">
    <text evidence="2">The sequence shown here is derived from an EMBL/GenBank/DDBJ whole genome shotgun (WGS) entry which is preliminary data.</text>
</comment>
<evidence type="ECO:0000256" key="1">
    <source>
        <dbReference type="SAM" id="MobiDB-lite"/>
    </source>
</evidence>
<proteinExistence type="predicted"/>
<organism evidence="2 3">
    <name type="scientific">Acetobacter estunensis</name>
    <dbReference type="NCBI Taxonomy" id="104097"/>
    <lineage>
        <taxon>Bacteria</taxon>
        <taxon>Pseudomonadati</taxon>
        <taxon>Pseudomonadota</taxon>
        <taxon>Alphaproteobacteria</taxon>
        <taxon>Acetobacterales</taxon>
        <taxon>Acetobacteraceae</taxon>
        <taxon>Acetobacter</taxon>
    </lineage>
</organism>
<dbReference type="Proteomes" id="UP000597459">
    <property type="component" value="Unassembled WGS sequence"/>
</dbReference>